<dbReference type="EMBL" id="BMDT01000002">
    <property type="protein sequence ID" value="GGI64988.1"/>
    <property type="molecule type" value="Genomic_DNA"/>
</dbReference>
<evidence type="ECO:0000259" key="1">
    <source>
        <dbReference type="Pfam" id="PF00561"/>
    </source>
</evidence>
<dbReference type="Proteomes" id="UP000622610">
    <property type="component" value="Unassembled WGS sequence"/>
</dbReference>
<protein>
    <submittedName>
        <fullName evidence="2">Hydrolase</fullName>
    </submittedName>
</protein>
<keyword evidence="2" id="KW-0378">Hydrolase</keyword>
<dbReference type="Pfam" id="PF00561">
    <property type="entry name" value="Abhydrolase_1"/>
    <property type="match status" value="1"/>
</dbReference>
<organism evidence="2 3">
    <name type="scientific">Enterococcus alcedinis</name>
    <dbReference type="NCBI Taxonomy" id="1274384"/>
    <lineage>
        <taxon>Bacteria</taxon>
        <taxon>Bacillati</taxon>
        <taxon>Bacillota</taxon>
        <taxon>Bacilli</taxon>
        <taxon>Lactobacillales</taxon>
        <taxon>Enterococcaceae</taxon>
        <taxon>Enterococcus</taxon>
    </lineage>
</organism>
<evidence type="ECO:0000313" key="3">
    <source>
        <dbReference type="Proteomes" id="UP000622610"/>
    </source>
</evidence>
<dbReference type="GO" id="GO:0016787">
    <property type="term" value="F:hydrolase activity"/>
    <property type="evidence" value="ECO:0007669"/>
    <property type="project" value="UniProtKB-KW"/>
</dbReference>
<dbReference type="RefSeq" id="WP_188367097.1">
    <property type="nucleotide sequence ID" value="NZ_BMDT01000002.1"/>
</dbReference>
<reference evidence="2" key="1">
    <citation type="journal article" date="2014" name="Int. J. Syst. Evol. Microbiol.">
        <title>Complete genome sequence of Corynebacterium casei LMG S-19264T (=DSM 44701T), isolated from a smear-ripened cheese.</title>
        <authorList>
            <consortium name="US DOE Joint Genome Institute (JGI-PGF)"/>
            <person name="Walter F."/>
            <person name="Albersmeier A."/>
            <person name="Kalinowski J."/>
            <person name="Ruckert C."/>
        </authorList>
    </citation>
    <scope>NUCLEOTIDE SEQUENCE</scope>
    <source>
        <strain evidence="2">CCM 8433</strain>
    </source>
</reference>
<dbReference type="SUPFAM" id="SSF53474">
    <property type="entry name" value="alpha/beta-Hydrolases"/>
    <property type="match status" value="1"/>
</dbReference>
<dbReference type="Gene3D" id="3.40.50.1820">
    <property type="entry name" value="alpha/beta hydrolase"/>
    <property type="match status" value="1"/>
</dbReference>
<gene>
    <name evidence="2" type="ORF">GCM10011482_06420</name>
</gene>
<comment type="caution">
    <text evidence="2">The sequence shown here is derived from an EMBL/GenBank/DDBJ whole genome shotgun (WGS) entry which is preliminary data.</text>
</comment>
<dbReference type="PANTHER" id="PTHR43433:SF5">
    <property type="entry name" value="AB HYDROLASE-1 DOMAIN-CONTAINING PROTEIN"/>
    <property type="match status" value="1"/>
</dbReference>
<name>A0A917JD44_9ENTE</name>
<dbReference type="InterPro" id="IPR029058">
    <property type="entry name" value="AB_hydrolase_fold"/>
</dbReference>
<dbReference type="AlphaFoldDB" id="A0A917JD44"/>
<sequence length="244" mass="28046">MDKAAFYSHMPDGTRIYYEKSGTGAPLFLLHGNGDSGGYFSYQVPLFEQYFTVYVIDSRAHGKSSNAQPYLDFPLMANDLVELMAQERLAQVTLLGFSDGANLAMVFSILHPEKVRSLILNSGNTYVSGVKWWSNLWTRLQYGWYMLLSLFVPKYKQSVQRIQLMMRDIGVSESQLRQMTFPVLIIVGRKDFVKVRHSKYLARTIPHASFVQMTGENHFYAKQNPKSFNQQVLQFLKKSVEVRT</sequence>
<evidence type="ECO:0000313" key="2">
    <source>
        <dbReference type="EMBL" id="GGI64988.1"/>
    </source>
</evidence>
<feature type="domain" description="AB hydrolase-1" evidence="1">
    <location>
        <begin position="26"/>
        <end position="144"/>
    </location>
</feature>
<keyword evidence="3" id="KW-1185">Reference proteome</keyword>
<reference evidence="2" key="2">
    <citation type="submission" date="2020-09" db="EMBL/GenBank/DDBJ databases">
        <authorList>
            <person name="Sun Q."/>
            <person name="Sedlacek I."/>
        </authorList>
    </citation>
    <scope>NUCLEOTIDE SEQUENCE</scope>
    <source>
        <strain evidence="2">CCM 8433</strain>
    </source>
</reference>
<proteinExistence type="predicted"/>
<dbReference type="InterPro" id="IPR050471">
    <property type="entry name" value="AB_hydrolase"/>
</dbReference>
<dbReference type="PANTHER" id="PTHR43433">
    <property type="entry name" value="HYDROLASE, ALPHA/BETA FOLD FAMILY PROTEIN"/>
    <property type="match status" value="1"/>
</dbReference>
<dbReference type="InterPro" id="IPR000073">
    <property type="entry name" value="AB_hydrolase_1"/>
</dbReference>
<accession>A0A917JD44</accession>